<evidence type="ECO:0000313" key="2">
    <source>
        <dbReference type="Proteomes" id="UP000001131"/>
    </source>
</evidence>
<dbReference type="STRING" id="467705.SGO_0567"/>
<sequence>MTPLGRNSLGLSDVVLLFVQTEQKMVPELK</sequence>
<dbReference type="HOGENOM" id="CLU_3405724_0_0_9"/>
<keyword evidence="2" id="KW-1185">Reference proteome</keyword>
<proteinExistence type="predicted"/>
<protein>
    <submittedName>
        <fullName evidence="1">Uncharacterized protein</fullName>
    </submittedName>
</protein>
<gene>
    <name evidence="1" type="ordered locus">SGO_0567</name>
</gene>
<organism evidence="1 2">
    <name type="scientific">Streptococcus gordonii (strain Challis / ATCC 35105 / BCRC 15272 / CH1 / DL1 / V288)</name>
    <dbReference type="NCBI Taxonomy" id="467705"/>
    <lineage>
        <taxon>Bacteria</taxon>
        <taxon>Bacillati</taxon>
        <taxon>Bacillota</taxon>
        <taxon>Bacilli</taxon>
        <taxon>Lactobacillales</taxon>
        <taxon>Streptococcaceae</taxon>
        <taxon>Streptococcus</taxon>
    </lineage>
</organism>
<reference evidence="1 2" key="1">
    <citation type="journal article" date="2007" name="J. Bacteriol.">
        <title>Genome-wide transcriptional changes in Streptococcus gordonii in response to competence signaling peptide.</title>
        <authorList>
            <person name="Vickerman M.M."/>
            <person name="Iobst S."/>
            <person name="Jesionowski A.M."/>
            <person name="Gill S.R."/>
        </authorList>
    </citation>
    <scope>NUCLEOTIDE SEQUENCE [LARGE SCALE GENOMIC DNA]</scope>
    <source>
        <strain evidence="2">Challis / ATCC 35105 / BCRC 15272 / CH1 / DL1 / V288</strain>
    </source>
</reference>
<dbReference type="AlphaFoldDB" id="A8AVS3"/>
<evidence type="ECO:0000313" key="1">
    <source>
        <dbReference type="EMBL" id="ABV11090.1"/>
    </source>
</evidence>
<accession>A8AVS3</accession>
<dbReference type="EMBL" id="CP000725">
    <property type="protein sequence ID" value="ABV11090.1"/>
    <property type="molecule type" value="Genomic_DNA"/>
</dbReference>
<dbReference type="Proteomes" id="UP000001131">
    <property type="component" value="Chromosome"/>
</dbReference>
<dbReference type="KEGG" id="sgo:SGO_0567"/>
<name>A8AVS3_STRGC</name>